<dbReference type="Pfam" id="PF13248">
    <property type="entry name" value="Zn_ribbon_3"/>
    <property type="match status" value="1"/>
</dbReference>
<name>A0A7R7IC76_9FIRM</name>
<keyword evidence="1" id="KW-0472">Membrane</keyword>
<dbReference type="AlphaFoldDB" id="A0A7R7IC76"/>
<evidence type="ECO:0000313" key="3">
    <source>
        <dbReference type="EMBL" id="BCN29586.1"/>
    </source>
</evidence>
<feature type="transmembrane region" description="Helical" evidence="1">
    <location>
        <begin position="20"/>
        <end position="41"/>
    </location>
</feature>
<proteinExistence type="predicted"/>
<gene>
    <name evidence="3" type="ORF">bsdtb5_08810</name>
</gene>
<dbReference type="InterPro" id="IPR059113">
    <property type="entry name" value="Znf_ribbon"/>
</dbReference>
<keyword evidence="1" id="KW-1133">Transmembrane helix</keyword>
<feature type="domain" description="Putative zinc-ribbon" evidence="2">
    <location>
        <begin position="65"/>
        <end position="87"/>
    </location>
</feature>
<evidence type="ECO:0000259" key="2">
    <source>
        <dbReference type="Pfam" id="PF13248"/>
    </source>
</evidence>
<dbReference type="Proteomes" id="UP000595897">
    <property type="component" value="Chromosome"/>
</dbReference>
<protein>
    <recommendedName>
        <fullName evidence="2">Putative zinc-ribbon domain-containing protein</fullName>
    </recommendedName>
</protein>
<keyword evidence="1" id="KW-0812">Transmembrane</keyword>
<keyword evidence="4" id="KW-1185">Reference proteome</keyword>
<dbReference type="KEGG" id="ahb:bsdtb5_08810"/>
<organism evidence="3 4">
    <name type="scientific">Anaeromicropila herbilytica</name>
    <dbReference type="NCBI Taxonomy" id="2785025"/>
    <lineage>
        <taxon>Bacteria</taxon>
        <taxon>Bacillati</taxon>
        <taxon>Bacillota</taxon>
        <taxon>Clostridia</taxon>
        <taxon>Lachnospirales</taxon>
        <taxon>Lachnospiraceae</taxon>
        <taxon>Anaeromicropila</taxon>
    </lineage>
</organism>
<evidence type="ECO:0000256" key="1">
    <source>
        <dbReference type="SAM" id="Phobius"/>
    </source>
</evidence>
<sequence length="105" mass="11873">MYMNGYVGNGLGTISMLLVFLIKFFVVAFIISLLVALFIVAKNYIFTAEDLSTIKNSFKLNSKEKKTCFSCGKNLKDEWNVCPYCGVESNIDVIEKEEAYEKSMV</sequence>
<evidence type="ECO:0000313" key="4">
    <source>
        <dbReference type="Proteomes" id="UP000595897"/>
    </source>
</evidence>
<dbReference type="RefSeq" id="WP_271714855.1">
    <property type="nucleotide sequence ID" value="NZ_AP024169.1"/>
</dbReference>
<accession>A0A7R7IC76</accession>
<dbReference type="EMBL" id="AP024169">
    <property type="protein sequence ID" value="BCN29586.1"/>
    <property type="molecule type" value="Genomic_DNA"/>
</dbReference>
<reference evidence="3 4" key="1">
    <citation type="submission" date="2020-11" db="EMBL/GenBank/DDBJ databases">
        <title>Draft genome sequencing of a Lachnospiraceae strain isolated from anoxic soil subjected to BSD treatment.</title>
        <authorList>
            <person name="Uek A."/>
            <person name="Tonouchi A."/>
        </authorList>
    </citation>
    <scope>NUCLEOTIDE SEQUENCE [LARGE SCALE GENOMIC DNA]</scope>
    <source>
        <strain evidence="3 4">TB5</strain>
    </source>
</reference>